<feature type="transmembrane region" description="Helical" evidence="1">
    <location>
        <begin position="95"/>
        <end position="112"/>
    </location>
</feature>
<feature type="transmembrane region" description="Helical" evidence="1">
    <location>
        <begin position="118"/>
        <end position="139"/>
    </location>
</feature>
<dbReference type="HOGENOM" id="CLU_575779_0_0_5"/>
<feature type="transmembrane region" description="Helical" evidence="1">
    <location>
        <begin position="413"/>
        <end position="434"/>
    </location>
</feature>
<keyword evidence="3" id="KW-1185">Reference proteome</keyword>
<proteinExistence type="predicted"/>
<feature type="transmembrane region" description="Helical" evidence="1">
    <location>
        <begin position="37"/>
        <end position="60"/>
    </location>
</feature>
<feature type="transmembrane region" description="Helical" evidence="1">
    <location>
        <begin position="454"/>
        <end position="473"/>
    </location>
</feature>
<keyword evidence="1" id="KW-1133">Transmembrane helix</keyword>
<sequence length="474" mass="53203">MHCGMQGTVSLTCTSSFLIATQSKIQQLMYIDDVKSFLIRMSSVSAIIAMLMLFIFLISISMRTWFLIPLAGVTVFGYLLLTIPYWWLKGNARSGVAILLACTLVLIWRWHFPDVSTVLVRFTDVFWLLLAMGLLRHVMNIWRISEFLSERLMRYGKGSLTLSIAILTAFLAWPMSLGVIPLMIDALKKSVFPSRHLAAIVMRMMSITMVLMPTSIGAATVFSAMPRTPIFTSAAFGIPLFLFSLLLLCFSPVVPLANPIICDERRANKEGERLRIWIFLILFWLTFIVALTVIRLNALESIALTASILYVLERGSSRSVDFLTPLVAVIRSISSEIMLLLGCSLLISTCDLLIPLLPMTFSHSLASLSVWQRYACILFVLPIFSVVGIHPMVLFSLAFPLLGSSITYGVTDYLVWICFFIAAQLLSPVSINAIFASSSLHISPVDTSFKMHSYYVLMFNLFAFIYLSFFVQYL</sequence>
<feature type="transmembrane region" description="Helical" evidence="1">
    <location>
        <begin position="196"/>
        <end position="222"/>
    </location>
</feature>
<feature type="transmembrane region" description="Helical" evidence="1">
    <location>
        <begin position="274"/>
        <end position="294"/>
    </location>
</feature>
<protein>
    <submittedName>
        <fullName evidence="2">Uncharacterized protein</fullName>
    </submittedName>
</protein>
<feature type="transmembrane region" description="Helical" evidence="1">
    <location>
        <begin position="337"/>
        <end position="357"/>
    </location>
</feature>
<dbReference type="KEGG" id="bgr:Bgr_16240"/>
<keyword evidence="1" id="KW-0812">Transmembrane</keyword>
<reference evidence="2 3" key="1">
    <citation type="journal article" date="2009" name="PLoS Genet.">
        <title>Run-off replication of host-adaptability genes is associated with gene transfer agents in the genome of mouse-infecting Bartonella grahamii.</title>
        <authorList>
            <person name="Berglund E.C."/>
            <person name="Frank A.C."/>
            <person name="Calteau A."/>
            <person name="Vinnere Pettersson O."/>
            <person name="Granberg F."/>
            <person name="Eriksson A.-S."/>
            <person name="Naeslund K."/>
            <person name="Holmberg M."/>
            <person name="Lindroos H."/>
            <person name="Andersson S.G."/>
        </authorList>
    </citation>
    <scope>NUCLEOTIDE SEQUENCE [LARGE SCALE GENOMIC DNA]</scope>
    <source>
        <strain evidence="3">as4aup</strain>
    </source>
</reference>
<dbReference type="EMBL" id="CP001562">
    <property type="protein sequence ID" value="ACS51780.1"/>
    <property type="molecule type" value="Genomic_DNA"/>
</dbReference>
<dbReference type="STRING" id="634504.Bgr_16240"/>
<feature type="transmembrane region" description="Helical" evidence="1">
    <location>
        <begin position="234"/>
        <end position="254"/>
    </location>
</feature>
<evidence type="ECO:0000313" key="3">
    <source>
        <dbReference type="Proteomes" id="UP000001489"/>
    </source>
</evidence>
<feature type="transmembrane region" description="Helical" evidence="1">
    <location>
        <begin position="66"/>
        <end position="88"/>
    </location>
</feature>
<evidence type="ECO:0000256" key="1">
    <source>
        <dbReference type="SAM" id="Phobius"/>
    </source>
</evidence>
<keyword evidence="1" id="KW-0472">Membrane</keyword>
<dbReference type="Proteomes" id="UP000001489">
    <property type="component" value="Chromosome"/>
</dbReference>
<name>C6AA38_BARGA</name>
<feature type="transmembrane region" description="Helical" evidence="1">
    <location>
        <begin position="377"/>
        <end position="401"/>
    </location>
</feature>
<organism evidence="2 3">
    <name type="scientific">Bartonella grahamii (strain as4aup)</name>
    <dbReference type="NCBI Taxonomy" id="634504"/>
    <lineage>
        <taxon>Bacteria</taxon>
        <taxon>Pseudomonadati</taxon>
        <taxon>Pseudomonadota</taxon>
        <taxon>Alphaproteobacteria</taxon>
        <taxon>Hyphomicrobiales</taxon>
        <taxon>Bartonellaceae</taxon>
        <taxon>Bartonella</taxon>
    </lineage>
</organism>
<accession>C6AA38</accession>
<feature type="transmembrane region" description="Helical" evidence="1">
    <location>
        <begin position="160"/>
        <end position="184"/>
    </location>
</feature>
<gene>
    <name evidence="2" type="ordered locus">Bgr_16240</name>
</gene>
<dbReference type="AlphaFoldDB" id="C6AA38"/>
<evidence type="ECO:0000313" key="2">
    <source>
        <dbReference type="EMBL" id="ACS51780.1"/>
    </source>
</evidence>